<sequence length="438" mass="46178">MLSRIRTLAGHLALDVSPLRDSREFRLLMASGVVTMFGTFITMVAVPYQMWELTGSYLAVGLMSLAEFVPMVACGLWGGAIADSLDRRKIILLSELGLTITSALLMVNAMLPAPQIWVLYVVGALATGISCLQRPSMESLIPQVVAHDQLGAAAVLTSLRWNFGAIAAPALGGLLVATLGPAFAYGLDTLSFVLSLLLLWRISSRPPARDAAAASLRSLAEGMRYAVGRKDLVGTYLVDIAAMVFAMSTSLFPGLAERYGALEAVGLLYSAGAVGGLLASLTGGWTARVHRQGLGVLVAAMLWGVAVALAGAIPNFWVMFGCLAAAGAADMVSGIFRMTMWNQTIPDEMRGRLAGIELLSYSTGPMLGNTRASLMEPLGGPRLSLAAGGLLCVAAVAALGAALPRFRHYDARTDEHALAERARRAAQLTPEVRSTDMV</sequence>
<feature type="transmembrane region" description="Helical" evidence="7">
    <location>
        <begin position="57"/>
        <end position="78"/>
    </location>
</feature>
<feature type="domain" description="Major facilitator superfamily (MFS) profile" evidence="8">
    <location>
        <begin position="227"/>
        <end position="438"/>
    </location>
</feature>
<evidence type="ECO:0000256" key="5">
    <source>
        <dbReference type="ARBA" id="ARBA00022989"/>
    </source>
</evidence>
<comment type="caution">
    <text evidence="9">The sequence shown here is derived from an EMBL/GenBank/DDBJ whole genome shotgun (WGS) entry which is preliminary data.</text>
</comment>
<evidence type="ECO:0000259" key="8">
    <source>
        <dbReference type="PROSITE" id="PS50850"/>
    </source>
</evidence>
<feature type="transmembrane region" description="Helical" evidence="7">
    <location>
        <begin position="27"/>
        <end position="51"/>
    </location>
</feature>
<dbReference type="Proteomes" id="UP000660745">
    <property type="component" value="Unassembled WGS sequence"/>
</dbReference>
<feature type="transmembrane region" description="Helical" evidence="7">
    <location>
        <begin position="267"/>
        <end position="287"/>
    </location>
</feature>
<feature type="transmembrane region" description="Helical" evidence="7">
    <location>
        <begin position="383"/>
        <end position="403"/>
    </location>
</feature>
<dbReference type="Pfam" id="PF05977">
    <property type="entry name" value="MFS_3"/>
    <property type="match status" value="1"/>
</dbReference>
<evidence type="ECO:0000313" key="10">
    <source>
        <dbReference type="Proteomes" id="UP000660745"/>
    </source>
</evidence>
<keyword evidence="3" id="KW-1003">Cell membrane</keyword>
<feature type="transmembrane region" description="Helical" evidence="7">
    <location>
        <begin position="233"/>
        <end position="255"/>
    </location>
</feature>
<comment type="subcellular location">
    <subcellularLocation>
        <location evidence="1">Cell inner membrane</location>
        <topology evidence="1">Multi-pass membrane protein</topology>
    </subcellularLocation>
</comment>
<dbReference type="GO" id="GO:0005886">
    <property type="term" value="C:plasma membrane"/>
    <property type="evidence" value="ECO:0007669"/>
    <property type="project" value="UniProtKB-SubCell"/>
</dbReference>
<dbReference type="PANTHER" id="PTHR23513:SF9">
    <property type="entry name" value="ENTEROBACTIN EXPORTER ENTS"/>
    <property type="match status" value="1"/>
</dbReference>
<keyword evidence="4 7" id="KW-0812">Transmembrane</keyword>
<accession>A0A918ACE0</accession>
<keyword evidence="5 7" id="KW-1133">Transmembrane helix</keyword>
<dbReference type="GO" id="GO:0022857">
    <property type="term" value="F:transmembrane transporter activity"/>
    <property type="evidence" value="ECO:0007669"/>
    <property type="project" value="InterPro"/>
</dbReference>
<dbReference type="InterPro" id="IPR020846">
    <property type="entry name" value="MFS_dom"/>
</dbReference>
<reference evidence="9" key="1">
    <citation type="journal article" date="2014" name="Int. J. Syst. Evol. Microbiol.">
        <title>Complete genome sequence of Corynebacterium casei LMG S-19264T (=DSM 44701T), isolated from a smear-ripened cheese.</title>
        <authorList>
            <consortium name="US DOE Joint Genome Institute (JGI-PGF)"/>
            <person name="Walter F."/>
            <person name="Albersmeier A."/>
            <person name="Kalinowski J."/>
            <person name="Ruckert C."/>
        </authorList>
    </citation>
    <scope>NUCLEOTIDE SEQUENCE</scope>
    <source>
        <strain evidence="9">CGMCC 4.7430</strain>
    </source>
</reference>
<evidence type="ECO:0000313" key="9">
    <source>
        <dbReference type="EMBL" id="GGP15918.1"/>
    </source>
</evidence>
<keyword evidence="6 7" id="KW-0472">Membrane</keyword>
<proteinExistence type="predicted"/>
<dbReference type="CDD" id="cd06173">
    <property type="entry name" value="MFS_MefA_like"/>
    <property type="match status" value="1"/>
</dbReference>
<organism evidence="9 10">
    <name type="scientific">Nonomuraea glycinis</name>
    <dbReference type="NCBI Taxonomy" id="2047744"/>
    <lineage>
        <taxon>Bacteria</taxon>
        <taxon>Bacillati</taxon>
        <taxon>Actinomycetota</taxon>
        <taxon>Actinomycetes</taxon>
        <taxon>Streptosporangiales</taxon>
        <taxon>Streptosporangiaceae</taxon>
        <taxon>Nonomuraea</taxon>
    </lineage>
</organism>
<evidence type="ECO:0000256" key="3">
    <source>
        <dbReference type="ARBA" id="ARBA00022475"/>
    </source>
</evidence>
<gene>
    <name evidence="9" type="ORF">GCM10012278_77780</name>
</gene>
<evidence type="ECO:0000256" key="2">
    <source>
        <dbReference type="ARBA" id="ARBA00022448"/>
    </source>
</evidence>
<name>A0A918ACE0_9ACTN</name>
<evidence type="ECO:0000256" key="4">
    <source>
        <dbReference type="ARBA" id="ARBA00022692"/>
    </source>
</evidence>
<dbReference type="SUPFAM" id="SSF103473">
    <property type="entry name" value="MFS general substrate transporter"/>
    <property type="match status" value="1"/>
</dbReference>
<dbReference type="AlphaFoldDB" id="A0A918ACE0"/>
<dbReference type="RefSeq" id="WP_225278014.1">
    <property type="nucleotide sequence ID" value="NZ_BMNK01000019.1"/>
</dbReference>
<dbReference type="Gene3D" id="1.20.1250.20">
    <property type="entry name" value="MFS general substrate transporter like domains"/>
    <property type="match status" value="1"/>
</dbReference>
<dbReference type="EMBL" id="BMNK01000019">
    <property type="protein sequence ID" value="GGP15918.1"/>
    <property type="molecule type" value="Genomic_DNA"/>
</dbReference>
<evidence type="ECO:0000256" key="1">
    <source>
        <dbReference type="ARBA" id="ARBA00004429"/>
    </source>
</evidence>
<feature type="transmembrane region" description="Helical" evidence="7">
    <location>
        <begin position="153"/>
        <end position="176"/>
    </location>
</feature>
<keyword evidence="2" id="KW-0813">Transport</keyword>
<dbReference type="InterPro" id="IPR010290">
    <property type="entry name" value="TM_effector"/>
</dbReference>
<feature type="transmembrane region" description="Helical" evidence="7">
    <location>
        <begin position="90"/>
        <end position="110"/>
    </location>
</feature>
<evidence type="ECO:0000256" key="6">
    <source>
        <dbReference type="ARBA" id="ARBA00023136"/>
    </source>
</evidence>
<feature type="transmembrane region" description="Helical" evidence="7">
    <location>
        <begin position="294"/>
        <end position="313"/>
    </location>
</feature>
<dbReference type="PROSITE" id="PS50850">
    <property type="entry name" value="MFS"/>
    <property type="match status" value="1"/>
</dbReference>
<reference evidence="9" key="2">
    <citation type="submission" date="2020-09" db="EMBL/GenBank/DDBJ databases">
        <authorList>
            <person name="Sun Q."/>
            <person name="Zhou Y."/>
        </authorList>
    </citation>
    <scope>NUCLEOTIDE SEQUENCE</scope>
    <source>
        <strain evidence="9">CGMCC 4.7430</strain>
    </source>
</reference>
<protein>
    <submittedName>
        <fullName evidence="9">MFS transporter</fullName>
    </submittedName>
</protein>
<dbReference type="InterPro" id="IPR036259">
    <property type="entry name" value="MFS_trans_sf"/>
</dbReference>
<dbReference type="PANTHER" id="PTHR23513">
    <property type="entry name" value="INTEGRAL MEMBRANE EFFLUX PROTEIN-RELATED"/>
    <property type="match status" value="1"/>
</dbReference>
<keyword evidence="10" id="KW-1185">Reference proteome</keyword>
<evidence type="ECO:0000256" key="7">
    <source>
        <dbReference type="SAM" id="Phobius"/>
    </source>
</evidence>